<evidence type="ECO:0000256" key="1">
    <source>
        <dbReference type="ARBA" id="ARBA00001917"/>
    </source>
</evidence>
<reference evidence="16 17" key="1">
    <citation type="submission" date="2010-08" db="EMBL/GenBank/DDBJ databases">
        <authorList>
            <person name="Weinstock G."/>
            <person name="Sodergren E."/>
            <person name="Clifton S."/>
            <person name="Fulton L."/>
            <person name="Fulton B."/>
            <person name="Courtney L."/>
            <person name="Fronick C."/>
            <person name="Harrison M."/>
            <person name="Strong C."/>
            <person name="Farmer C."/>
            <person name="Delahaunty K."/>
            <person name="Markovic C."/>
            <person name="Hall O."/>
            <person name="Minx P."/>
            <person name="Tomlinson C."/>
            <person name="Mitreva M."/>
            <person name="Hou S."/>
            <person name="Chen J."/>
            <person name="Wollam A."/>
            <person name="Pepin K.H."/>
            <person name="Johnson M."/>
            <person name="Bhonagiri V."/>
            <person name="Zhang X."/>
            <person name="Suruliraj S."/>
            <person name="Warren W."/>
            <person name="Chinwalla A."/>
            <person name="Mardis E.R."/>
            <person name="Wilson R.K."/>
        </authorList>
    </citation>
    <scope>NUCLEOTIDE SEQUENCE [LARGE SCALE GENOMIC DNA]</scope>
    <source>
        <strain evidence="16 17">KLE1255</strain>
    </source>
</reference>
<feature type="binding site" evidence="14">
    <location>
        <begin position="51"/>
        <end position="53"/>
    </location>
    <ligand>
        <name>FMN</name>
        <dbReference type="ChEBI" id="CHEBI:58210"/>
    </ligand>
</feature>
<dbReference type="GO" id="GO:0000049">
    <property type="term" value="F:tRNA binding"/>
    <property type="evidence" value="ECO:0007669"/>
    <property type="project" value="UniProtKB-KW"/>
</dbReference>
<comment type="cofactor">
    <cofactor evidence="1 14">
        <name>FMN</name>
        <dbReference type="ChEBI" id="CHEBI:58210"/>
    </cofactor>
</comment>
<evidence type="ECO:0000313" key="17">
    <source>
        <dbReference type="Proteomes" id="UP000006028"/>
    </source>
</evidence>
<proteinExistence type="inferred from homology"/>
<feature type="non-terminal residue" evidence="16">
    <location>
        <position position="1"/>
    </location>
</feature>
<dbReference type="PROSITE" id="PS01136">
    <property type="entry name" value="UPF0034"/>
    <property type="match status" value="1"/>
</dbReference>
<evidence type="ECO:0000256" key="13">
    <source>
        <dbReference type="PIRSR" id="PIRSR006621-1"/>
    </source>
</evidence>
<dbReference type="GO" id="GO:0050660">
    <property type="term" value="F:flavin adenine dinucleotide binding"/>
    <property type="evidence" value="ECO:0007669"/>
    <property type="project" value="InterPro"/>
</dbReference>
<evidence type="ECO:0000256" key="10">
    <source>
        <dbReference type="ARBA" id="ARBA00023002"/>
    </source>
</evidence>
<evidence type="ECO:0000256" key="14">
    <source>
        <dbReference type="PIRSR" id="PIRSR006621-2"/>
    </source>
</evidence>
<dbReference type="InterPro" id="IPR024036">
    <property type="entry name" value="tRNA-dHydroUridine_Synthase_C"/>
</dbReference>
<dbReference type="InterPro" id="IPR035587">
    <property type="entry name" value="DUS-like_FMN-bd"/>
</dbReference>
<keyword evidence="9" id="KW-0694">RNA-binding</keyword>
<feature type="domain" description="DUS-like FMN-binding" evidence="15">
    <location>
        <begin position="51"/>
        <end position="352"/>
    </location>
</feature>
<evidence type="ECO:0000256" key="8">
    <source>
        <dbReference type="ARBA" id="ARBA00022857"/>
    </source>
</evidence>
<dbReference type="eggNOG" id="COG0042">
    <property type="taxonomic scope" value="Bacteria"/>
</dbReference>
<gene>
    <name evidence="16" type="ORF">HMPREF9436_02465</name>
</gene>
<keyword evidence="10" id="KW-0560">Oxidoreductase</keyword>
<dbReference type="AlphaFoldDB" id="E2ZLA9"/>
<comment type="function">
    <text evidence="2">Catalyzes the synthesis of 5,6-dihydrouridine (D), a modified base found in the D-loop of most tRNAs, via the reduction of the C5-C6 double bond in target uridines.</text>
</comment>
<dbReference type="PIRSF" id="PIRSF006621">
    <property type="entry name" value="Dus"/>
    <property type="match status" value="1"/>
</dbReference>
<comment type="catalytic activity">
    <reaction evidence="12">
        <text>a 5,6-dihydrouridine in tRNA + NAD(+) = a uridine in tRNA + NADH + H(+)</text>
        <dbReference type="Rhea" id="RHEA:54452"/>
        <dbReference type="Rhea" id="RHEA-COMP:13339"/>
        <dbReference type="Rhea" id="RHEA-COMP:13887"/>
        <dbReference type="ChEBI" id="CHEBI:15378"/>
        <dbReference type="ChEBI" id="CHEBI:57540"/>
        <dbReference type="ChEBI" id="CHEBI:57945"/>
        <dbReference type="ChEBI" id="CHEBI:65315"/>
        <dbReference type="ChEBI" id="CHEBI:74443"/>
    </reaction>
</comment>
<feature type="binding site" evidence="14">
    <location>
        <position position="105"/>
    </location>
    <ligand>
        <name>FMN</name>
        <dbReference type="ChEBI" id="CHEBI:58210"/>
    </ligand>
</feature>
<keyword evidence="6 14" id="KW-0288">FMN</keyword>
<evidence type="ECO:0000256" key="2">
    <source>
        <dbReference type="ARBA" id="ARBA00002790"/>
    </source>
</evidence>
<dbReference type="InterPro" id="IPR013785">
    <property type="entry name" value="Aldolase_TIM"/>
</dbReference>
<evidence type="ECO:0000256" key="9">
    <source>
        <dbReference type="ARBA" id="ARBA00022884"/>
    </source>
</evidence>
<dbReference type="HOGENOM" id="CLU_013299_0_3_9"/>
<feature type="binding site" evidence="14">
    <location>
        <position position="174"/>
    </location>
    <ligand>
        <name>FMN</name>
        <dbReference type="ChEBI" id="CHEBI:58210"/>
    </ligand>
</feature>
<evidence type="ECO:0000256" key="12">
    <source>
        <dbReference type="ARBA" id="ARBA00048802"/>
    </source>
</evidence>
<dbReference type="Gene3D" id="1.10.1200.80">
    <property type="entry name" value="Putative flavin oxidoreducatase, domain 2"/>
    <property type="match status" value="1"/>
</dbReference>
<organism evidence="16 17">
    <name type="scientific">Faecalibacterium cf. prausnitzii KLE1255</name>
    <dbReference type="NCBI Taxonomy" id="748224"/>
    <lineage>
        <taxon>Bacteria</taxon>
        <taxon>Bacillati</taxon>
        <taxon>Bacillota</taxon>
        <taxon>Clostridia</taxon>
        <taxon>Eubacteriales</taxon>
        <taxon>Oscillospiraceae</taxon>
        <taxon>Faecalibacterium</taxon>
    </lineage>
</organism>
<dbReference type="InterPro" id="IPR018517">
    <property type="entry name" value="tRNA_hU_synthase_CS"/>
</dbReference>
<sequence length="371" mass="40351">AGTAQAVTERVRTPKIWLPCGGAFFDNSEEQPMEPLKIGNIILPHRAVFGPMAGFTDAPCRRLMAQHGAGFTVSEMVSSRALVYGDHKTVSLLKAEPNGAPYGVQIFGEVPEIMGEATAAIEQYEFDFVDINMGCPAPKIVSGGAGSKLMLDPDRCGRIVEQVVANTKRPVTVKMRKGWDADHITAVECAKACEQAGAALIAVHARTREQMYTPGIDPEIIARVKDAVRVPVLGNGDIHSAEDAVEMMQATGCDGVMIARGALGDPWLFERVNAAIEGLPAPKAPNLQARMNALRRQVEEMVEQKGEFVAMPQARSQTMHYMKGLKGAANLRRYCCTLTHLEDLDELIDAVFEEQRKAGIDPDDVREVPFP</sequence>
<keyword evidence="4" id="KW-0820">tRNA-binding</keyword>
<keyword evidence="14" id="KW-0547">Nucleotide-binding</keyword>
<dbReference type="GO" id="GO:0017150">
    <property type="term" value="F:tRNA dihydrouridine synthase activity"/>
    <property type="evidence" value="ECO:0007669"/>
    <property type="project" value="InterPro"/>
</dbReference>
<dbReference type="PANTHER" id="PTHR45846">
    <property type="entry name" value="TRNA-DIHYDROURIDINE(47) SYNTHASE [NAD(P)(+)]-LIKE"/>
    <property type="match status" value="1"/>
</dbReference>
<feature type="binding site" evidence="14">
    <location>
        <begin position="259"/>
        <end position="260"/>
    </location>
    <ligand>
        <name>FMN</name>
        <dbReference type="ChEBI" id="CHEBI:58210"/>
    </ligand>
</feature>
<evidence type="ECO:0000256" key="11">
    <source>
        <dbReference type="ARBA" id="ARBA00048205"/>
    </source>
</evidence>
<feature type="binding site" evidence="14">
    <location>
        <position position="204"/>
    </location>
    <ligand>
        <name>FMN</name>
        <dbReference type="ChEBI" id="CHEBI:58210"/>
    </ligand>
</feature>
<evidence type="ECO:0000256" key="5">
    <source>
        <dbReference type="ARBA" id="ARBA00022630"/>
    </source>
</evidence>
<evidence type="ECO:0000256" key="6">
    <source>
        <dbReference type="ARBA" id="ARBA00022643"/>
    </source>
</evidence>
<dbReference type="STRING" id="748224.HMPREF9436_02465"/>
<dbReference type="Gene3D" id="3.20.20.70">
    <property type="entry name" value="Aldolase class I"/>
    <property type="match status" value="1"/>
</dbReference>
<keyword evidence="8" id="KW-0521">NADP</keyword>
<dbReference type="InterPro" id="IPR001269">
    <property type="entry name" value="DUS_fam"/>
</dbReference>
<feature type="active site" description="Proton donor" evidence="13">
    <location>
        <position position="135"/>
    </location>
</feature>
<evidence type="ECO:0000259" key="15">
    <source>
        <dbReference type="Pfam" id="PF01207"/>
    </source>
</evidence>
<dbReference type="CDD" id="cd02801">
    <property type="entry name" value="DUS_like_FMN"/>
    <property type="match status" value="1"/>
</dbReference>
<keyword evidence="5" id="KW-0285">Flavoprotein</keyword>
<evidence type="ECO:0000313" key="16">
    <source>
        <dbReference type="EMBL" id="EFQ06054.1"/>
    </source>
</evidence>
<evidence type="ECO:0000256" key="3">
    <source>
        <dbReference type="ARBA" id="ARBA00009542"/>
    </source>
</evidence>
<dbReference type="PANTHER" id="PTHR45846:SF1">
    <property type="entry name" value="TRNA-DIHYDROURIDINE(47) SYNTHASE [NAD(P)(+)]-LIKE"/>
    <property type="match status" value="1"/>
</dbReference>
<evidence type="ECO:0000256" key="4">
    <source>
        <dbReference type="ARBA" id="ARBA00022555"/>
    </source>
</evidence>
<dbReference type="NCBIfam" id="TIGR00737">
    <property type="entry name" value="nifR3_yhdG"/>
    <property type="match status" value="1"/>
</dbReference>
<protein>
    <submittedName>
        <fullName evidence="16">TIM-barrel protein, nifR3 family</fullName>
    </submittedName>
</protein>
<evidence type="ECO:0000256" key="7">
    <source>
        <dbReference type="ARBA" id="ARBA00022694"/>
    </source>
</evidence>
<accession>E2ZLA9</accession>
<dbReference type="InterPro" id="IPR004652">
    <property type="entry name" value="DusB-like"/>
</dbReference>
<keyword evidence="7" id="KW-0819">tRNA processing</keyword>
<comment type="catalytic activity">
    <reaction evidence="11">
        <text>a 5,6-dihydrouridine in tRNA + NADP(+) = a uridine in tRNA + NADPH + H(+)</text>
        <dbReference type="Rhea" id="RHEA:23624"/>
        <dbReference type="Rhea" id="RHEA-COMP:13339"/>
        <dbReference type="Rhea" id="RHEA-COMP:13887"/>
        <dbReference type="ChEBI" id="CHEBI:15378"/>
        <dbReference type="ChEBI" id="CHEBI:57783"/>
        <dbReference type="ChEBI" id="CHEBI:58349"/>
        <dbReference type="ChEBI" id="CHEBI:65315"/>
        <dbReference type="ChEBI" id="CHEBI:74443"/>
    </reaction>
</comment>
<dbReference type="BioCyc" id="FCF748224-HMP:GTSS-466-MONOMER"/>
<comment type="similarity">
    <text evidence="3">Belongs to the Dus family.</text>
</comment>
<dbReference type="EMBL" id="AECU01000184">
    <property type="protein sequence ID" value="EFQ06054.1"/>
    <property type="molecule type" value="Genomic_DNA"/>
</dbReference>
<comment type="caution">
    <text evidence="16">The sequence shown here is derived from an EMBL/GenBank/DDBJ whole genome shotgun (WGS) entry which is preliminary data.</text>
</comment>
<name>E2ZLA9_9FIRM</name>
<dbReference type="Proteomes" id="UP000006028">
    <property type="component" value="Unassembled WGS sequence"/>
</dbReference>
<dbReference type="SUPFAM" id="SSF51395">
    <property type="entry name" value="FMN-linked oxidoreductases"/>
    <property type="match status" value="1"/>
</dbReference>
<dbReference type="Pfam" id="PF01207">
    <property type="entry name" value="Dus"/>
    <property type="match status" value="1"/>
</dbReference>